<dbReference type="PRINTS" id="PR00344">
    <property type="entry name" value="BCTRLSENSOR"/>
</dbReference>
<reference evidence="7" key="1">
    <citation type="submission" date="2008-10" db="EMBL/GenBank/DDBJ databases">
        <title>Complete sequence of Desulfovibrio vulgaris str. 'Miyazaki F'.</title>
        <authorList>
            <person name="Lucas S."/>
            <person name="Copeland A."/>
            <person name="Lapidus A."/>
            <person name="Glavina del Rio T."/>
            <person name="Dalin E."/>
            <person name="Tice H."/>
            <person name="Bruce D."/>
            <person name="Goodwin L."/>
            <person name="Pitluck S."/>
            <person name="Sims D."/>
            <person name="Brettin T."/>
            <person name="Detter J.C."/>
            <person name="Han C."/>
            <person name="Larimer F."/>
            <person name="Land M."/>
            <person name="Hauser L."/>
            <person name="Kyrpides N."/>
            <person name="Mikhailova N."/>
            <person name="Hazen T.C."/>
            <person name="Richardson P."/>
        </authorList>
    </citation>
    <scope>NUCLEOTIDE SEQUENCE</scope>
    <source>
        <strain evidence="7">Miyazaki F</strain>
    </source>
</reference>
<evidence type="ECO:0000256" key="4">
    <source>
        <dbReference type="ARBA" id="ARBA00022777"/>
    </source>
</evidence>
<dbReference type="HOGENOM" id="CLU_590158_0_0_7"/>
<dbReference type="SMART" id="SM00387">
    <property type="entry name" value="HATPase_c"/>
    <property type="match status" value="1"/>
</dbReference>
<evidence type="ECO:0000256" key="3">
    <source>
        <dbReference type="ARBA" id="ARBA00022679"/>
    </source>
</evidence>
<proteinExistence type="predicted"/>
<dbReference type="KEGG" id="dvm:DvMF_2789"/>
<protein>
    <recommendedName>
        <fullName evidence="2">histidine kinase</fullName>
        <ecNumber evidence="2">2.7.13.3</ecNumber>
    </recommendedName>
</protein>
<organism evidence="7">
    <name type="scientific">Nitratidesulfovibrio vulgaris (strain DSM 19637 / Miyazaki F)</name>
    <name type="common">Desulfovibrio vulgaris</name>
    <dbReference type="NCBI Taxonomy" id="883"/>
    <lineage>
        <taxon>Bacteria</taxon>
        <taxon>Pseudomonadati</taxon>
        <taxon>Thermodesulfobacteriota</taxon>
        <taxon>Desulfovibrionia</taxon>
        <taxon>Desulfovibrionales</taxon>
        <taxon>Desulfovibrionaceae</taxon>
        <taxon>Nitratidesulfovibrio</taxon>
    </lineage>
</organism>
<dbReference type="OrthoDB" id="5469178at2"/>
<dbReference type="eggNOG" id="COG2205">
    <property type="taxonomic scope" value="Bacteria"/>
</dbReference>
<name>B8DR90_NITV9</name>
<evidence type="ECO:0000313" key="7">
    <source>
        <dbReference type="EMBL" id="ACL09727.1"/>
    </source>
</evidence>
<dbReference type="InterPro" id="IPR036890">
    <property type="entry name" value="HATPase_C_sf"/>
</dbReference>
<dbReference type="AlphaFoldDB" id="B8DR90"/>
<keyword evidence="3" id="KW-0808">Transferase</keyword>
<sequence>MTSEQPPASPVPPESPSPPSNSSPPAPPPVLGVDHVSERIRAKLADYTRYNFSARQICAFNVFFDLAQEFDALPDLYALAVLVPRILFDMQAELYVLDATGILVRRNPDMPPFADNPPQRDHLAEGPHMQDGQYRIPVRGRHADRESLPFTPVGDVLGMMVLHPAAPLTDHHRFYYEKYANRVGFQLHNRLLQMKNREHIRFIRSLVHDIGHNVIVPNMYFKLLFRQLEGKIQAMGELRETLSAGGRMPSGPEAEAIRQLGYLHERLDEQYREIYRHFLQSSLFLETLLRQSHFDQGHYVLQKTEIDIAQRVVVPQLERFRSRLEEKGIMVRMDMRPDCEHVRVSADVGLISQVLANLLSNAVKYTRPTPGALRQALYCRICRVTDAFGPGKPGARVEVFTTGPTVSADDTPHLFEPDFRGSNTLGEYGTGHGLHFVREIVDLHGGRVGYEAQEGGNAFFFMLPCDTPARD</sequence>
<gene>
    <name evidence="7" type="ordered locus">DvMF_2789</name>
</gene>
<dbReference type="InterPro" id="IPR004358">
    <property type="entry name" value="Sig_transdc_His_kin-like_C"/>
</dbReference>
<feature type="region of interest" description="Disordered" evidence="5">
    <location>
        <begin position="1"/>
        <end position="32"/>
    </location>
</feature>
<feature type="domain" description="Histidine kinase" evidence="6">
    <location>
        <begin position="317"/>
        <end position="467"/>
    </location>
</feature>
<evidence type="ECO:0000256" key="2">
    <source>
        <dbReference type="ARBA" id="ARBA00012438"/>
    </source>
</evidence>
<dbReference type="Gene3D" id="3.30.565.10">
    <property type="entry name" value="Histidine kinase-like ATPase, C-terminal domain"/>
    <property type="match status" value="1"/>
</dbReference>
<feature type="compositionally biased region" description="Pro residues" evidence="5">
    <location>
        <begin position="7"/>
        <end position="30"/>
    </location>
</feature>
<dbReference type="PANTHER" id="PTHR43047">
    <property type="entry name" value="TWO-COMPONENT HISTIDINE PROTEIN KINASE"/>
    <property type="match status" value="1"/>
</dbReference>
<dbReference type="SUPFAM" id="SSF55874">
    <property type="entry name" value="ATPase domain of HSP90 chaperone/DNA topoisomerase II/histidine kinase"/>
    <property type="match status" value="1"/>
</dbReference>
<dbReference type="GO" id="GO:0000155">
    <property type="term" value="F:phosphorelay sensor kinase activity"/>
    <property type="evidence" value="ECO:0007669"/>
    <property type="project" value="TreeGrafter"/>
</dbReference>
<dbReference type="PROSITE" id="PS50109">
    <property type="entry name" value="HIS_KIN"/>
    <property type="match status" value="1"/>
</dbReference>
<evidence type="ECO:0000256" key="5">
    <source>
        <dbReference type="SAM" id="MobiDB-lite"/>
    </source>
</evidence>
<dbReference type="Pfam" id="PF02518">
    <property type="entry name" value="HATPase_c"/>
    <property type="match status" value="1"/>
</dbReference>
<keyword evidence="4 7" id="KW-0418">Kinase</keyword>
<dbReference type="EC" id="2.7.13.3" evidence="2"/>
<dbReference type="STRING" id="883.DvMF_2789"/>
<dbReference type="InterPro" id="IPR005467">
    <property type="entry name" value="His_kinase_dom"/>
</dbReference>
<dbReference type="EMBL" id="CP001197">
    <property type="protein sequence ID" value="ACL09727.1"/>
    <property type="molecule type" value="Genomic_DNA"/>
</dbReference>
<dbReference type="GO" id="GO:0005886">
    <property type="term" value="C:plasma membrane"/>
    <property type="evidence" value="ECO:0007669"/>
    <property type="project" value="TreeGrafter"/>
</dbReference>
<dbReference type="PANTHER" id="PTHR43047:SF72">
    <property type="entry name" value="OSMOSENSING HISTIDINE PROTEIN KINASE SLN1"/>
    <property type="match status" value="1"/>
</dbReference>
<accession>B8DR90</accession>
<dbReference type="InterPro" id="IPR003594">
    <property type="entry name" value="HATPase_dom"/>
</dbReference>
<dbReference type="GO" id="GO:0009927">
    <property type="term" value="F:histidine phosphotransfer kinase activity"/>
    <property type="evidence" value="ECO:0007669"/>
    <property type="project" value="TreeGrafter"/>
</dbReference>
<comment type="catalytic activity">
    <reaction evidence="1">
        <text>ATP + protein L-histidine = ADP + protein N-phospho-L-histidine.</text>
        <dbReference type="EC" id="2.7.13.3"/>
    </reaction>
</comment>
<evidence type="ECO:0000256" key="1">
    <source>
        <dbReference type="ARBA" id="ARBA00000085"/>
    </source>
</evidence>
<evidence type="ECO:0000259" key="6">
    <source>
        <dbReference type="PROSITE" id="PS50109"/>
    </source>
</evidence>